<comment type="function">
    <text evidence="15">Required for vesicular transport from the ER to the Golgi complex. Functions as a SNARE involved in the docking process of ER-derived vesicles with the cis-Golgi membrane.</text>
</comment>
<dbReference type="AlphaFoldDB" id="A0A7R9FAU6"/>
<keyword evidence="5" id="KW-0256">Endoplasmic reticulum</keyword>
<dbReference type="GO" id="GO:0005794">
    <property type="term" value="C:Golgi apparatus"/>
    <property type="evidence" value="ECO:0007669"/>
    <property type="project" value="UniProtKB-SubCell"/>
</dbReference>
<dbReference type="Gene3D" id="1.20.5.110">
    <property type="match status" value="1"/>
</dbReference>
<gene>
    <name evidence="21" type="ORF">TBIB3V08_LOCUS11421</name>
</gene>
<dbReference type="GO" id="GO:0005789">
    <property type="term" value="C:endoplasmic reticulum membrane"/>
    <property type="evidence" value="ECO:0007669"/>
    <property type="project" value="UniProtKB-SubCell"/>
</dbReference>
<keyword evidence="2" id="KW-0813">Transport</keyword>
<evidence type="ECO:0000256" key="11">
    <source>
        <dbReference type="ARBA" id="ARBA00023136"/>
    </source>
</evidence>
<evidence type="ECO:0000256" key="16">
    <source>
        <dbReference type="ARBA" id="ARBA00063965"/>
    </source>
</evidence>
<evidence type="ECO:0000256" key="1">
    <source>
        <dbReference type="ARBA" id="ARBA00004389"/>
    </source>
</evidence>
<dbReference type="CDD" id="cd15853">
    <property type="entry name" value="SNARE_Bet1"/>
    <property type="match status" value="1"/>
</dbReference>
<evidence type="ECO:0000256" key="17">
    <source>
        <dbReference type="ARBA" id="ARBA00071590"/>
    </source>
</evidence>
<evidence type="ECO:0000256" key="14">
    <source>
        <dbReference type="ARBA" id="ARBA00046280"/>
    </source>
</evidence>
<evidence type="ECO:0000256" key="9">
    <source>
        <dbReference type="ARBA" id="ARBA00023034"/>
    </source>
</evidence>
<keyword evidence="4 19" id="KW-0812">Transmembrane</keyword>
<evidence type="ECO:0000256" key="3">
    <source>
        <dbReference type="ARBA" id="ARBA00022553"/>
    </source>
</evidence>
<evidence type="ECO:0000256" key="19">
    <source>
        <dbReference type="SAM" id="Phobius"/>
    </source>
</evidence>
<sequence>MNELSLLDELNFHNGGYETNLQAYYEPVPTQFSNGDALEEENEKMTDELKDKIHVLKSLSIDIGTEVKFQDKMLRDMDDDFEKSSGFLGKTMNRVFRLGKGSHNYYILYLFLFSLFVFFVLWMVIKFR</sequence>
<keyword evidence="8 19" id="KW-1133">Transmembrane helix</keyword>
<comment type="similarity">
    <text evidence="13">Belongs to the BET1 family.</text>
</comment>
<dbReference type="InterPro" id="IPR039899">
    <property type="entry name" value="BET1_SNARE"/>
</dbReference>
<evidence type="ECO:0000256" key="4">
    <source>
        <dbReference type="ARBA" id="ARBA00022692"/>
    </source>
</evidence>
<evidence type="ECO:0000313" key="21">
    <source>
        <dbReference type="EMBL" id="CAD7449142.1"/>
    </source>
</evidence>
<dbReference type="InterPro" id="IPR000727">
    <property type="entry name" value="T_SNARE_dom"/>
</dbReference>
<name>A0A7R9FAU6_9NEOP</name>
<keyword evidence="11 19" id="KW-0472">Membrane</keyword>
<evidence type="ECO:0000256" key="18">
    <source>
        <dbReference type="ARBA" id="ARBA00077825"/>
    </source>
</evidence>
<reference evidence="21" key="1">
    <citation type="submission" date="2020-11" db="EMBL/GenBank/DDBJ databases">
        <authorList>
            <person name="Tran Van P."/>
        </authorList>
    </citation>
    <scope>NUCLEOTIDE SEQUENCE</scope>
</reference>
<keyword evidence="9" id="KW-0333">Golgi apparatus</keyword>
<dbReference type="PANTHER" id="PTHR12791">
    <property type="entry name" value="GOLGI SNARE BET1-RELATED"/>
    <property type="match status" value="1"/>
</dbReference>
<dbReference type="PROSITE" id="PS50192">
    <property type="entry name" value="T_SNARE"/>
    <property type="match status" value="1"/>
</dbReference>
<evidence type="ECO:0000259" key="20">
    <source>
        <dbReference type="PROSITE" id="PS50192"/>
    </source>
</evidence>
<evidence type="ECO:0000256" key="8">
    <source>
        <dbReference type="ARBA" id="ARBA00022989"/>
    </source>
</evidence>
<evidence type="ECO:0000256" key="15">
    <source>
        <dbReference type="ARBA" id="ARBA00054011"/>
    </source>
</evidence>
<feature type="domain" description="T-SNARE coiled-coil homology" evidence="20">
    <location>
        <begin position="36"/>
        <end position="98"/>
    </location>
</feature>
<dbReference type="GO" id="GO:0016192">
    <property type="term" value="P:vesicle-mediated transport"/>
    <property type="evidence" value="ECO:0007669"/>
    <property type="project" value="UniProtKB-KW"/>
</dbReference>
<dbReference type="EMBL" id="OD571191">
    <property type="protein sequence ID" value="CAD7449142.1"/>
    <property type="molecule type" value="Genomic_DNA"/>
</dbReference>
<dbReference type="GO" id="GO:0015031">
    <property type="term" value="P:protein transport"/>
    <property type="evidence" value="ECO:0007669"/>
    <property type="project" value="UniProtKB-KW"/>
</dbReference>
<evidence type="ECO:0000256" key="12">
    <source>
        <dbReference type="ARBA" id="ARBA00024188"/>
    </source>
</evidence>
<evidence type="ECO:0000256" key="5">
    <source>
        <dbReference type="ARBA" id="ARBA00022824"/>
    </source>
</evidence>
<evidence type="ECO:0000256" key="7">
    <source>
        <dbReference type="ARBA" id="ARBA00022927"/>
    </source>
</evidence>
<organism evidence="21">
    <name type="scientific">Timema bartmani</name>
    <dbReference type="NCBI Taxonomy" id="61472"/>
    <lineage>
        <taxon>Eukaryota</taxon>
        <taxon>Metazoa</taxon>
        <taxon>Ecdysozoa</taxon>
        <taxon>Arthropoda</taxon>
        <taxon>Hexapoda</taxon>
        <taxon>Insecta</taxon>
        <taxon>Pterygota</taxon>
        <taxon>Neoptera</taxon>
        <taxon>Polyneoptera</taxon>
        <taxon>Phasmatodea</taxon>
        <taxon>Timematodea</taxon>
        <taxon>Timematoidea</taxon>
        <taxon>Timematidae</taxon>
        <taxon>Timema</taxon>
    </lineage>
</organism>
<protein>
    <recommendedName>
        <fullName evidence="17">BET1 homolog</fullName>
    </recommendedName>
    <alternativeName>
        <fullName evidence="18">Golgi vesicular membrane-trafficking protein p18</fullName>
    </alternativeName>
</protein>
<feature type="transmembrane region" description="Helical" evidence="19">
    <location>
        <begin position="106"/>
        <end position="125"/>
    </location>
</feature>
<comment type="subcellular location">
    <subcellularLocation>
        <location evidence="14">Endomembrane system</location>
        <topology evidence="14">Single-pass type IV membrane protein</topology>
    </subcellularLocation>
    <subcellularLocation>
        <location evidence="1">Endoplasmic reticulum membrane</location>
        <topology evidence="1">Single-pass membrane protein</topology>
    </subcellularLocation>
    <subcellularLocation>
        <location evidence="12">Golgi apparatus</location>
        <location evidence="12">cis-Golgi network membrane</location>
    </subcellularLocation>
</comment>
<keyword evidence="7" id="KW-0653">Protein transport</keyword>
<keyword evidence="3" id="KW-0597">Phosphoprotein</keyword>
<evidence type="ECO:0000256" key="2">
    <source>
        <dbReference type="ARBA" id="ARBA00022448"/>
    </source>
</evidence>
<evidence type="ECO:0000256" key="13">
    <source>
        <dbReference type="ARBA" id="ARBA00037962"/>
    </source>
</evidence>
<evidence type="ECO:0000256" key="10">
    <source>
        <dbReference type="ARBA" id="ARBA00023054"/>
    </source>
</evidence>
<dbReference type="SMART" id="SM00397">
    <property type="entry name" value="t_SNARE"/>
    <property type="match status" value="1"/>
</dbReference>
<comment type="subunit">
    <text evidence="16">Interacts with SNARE complex members GOSR2, SEC22B and STX5. Interacts with LMAN1/ERGIC53. Interacts with STX17.</text>
</comment>
<proteinExistence type="inferred from homology"/>
<dbReference type="FunFam" id="1.20.5.110:FF:000026">
    <property type="entry name" value="BET1 homolog"/>
    <property type="match status" value="1"/>
</dbReference>
<dbReference type="SUPFAM" id="SSF58038">
    <property type="entry name" value="SNARE fusion complex"/>
    <property type="match status" value="1"/>
</dbReference>
<accession>A0A7R9FAU6</accession>
<keyword evidence="10" id="KW-0175">Coiled coil</keyword>
<keyword evidence="6" id="KW-0931">ER-Golgi transport</keyword>
<evidence type="ECO:0000256" key="6">
    <source>
        <dbReference type="ARBA" id="ARBA00022892"/>
    </source>
</evidence>